<comment type="catalytic activity">
    <reaction evidence="8">
        <text>RNA(n) + a ribonucleoside 5'-triphosphate = RNA(n+1) + diphosphate</text>
        <dbReference type="Rhea" id="RHEA:21248"/>
        <dbReference type="Rhea" id="RHEA-COMP:14527"/>
        <dbReference type="Rhea" id="RHEA-COMP:17342"/>
        <dbReference type="ChEBI" id="CHEBI:33019"/>
        <dbReference type="ChEBI" id="CHEBI:61557"/>
        <dbReference type="ChEBI" id="CHEBI:140395"/>
        <dbReference type="EC" id="2.7.7.6"/>
    </reaction>
</comment>
<evidence type="ECO:0000256" key="8">
    <source>
        <dbReference type="ARBA" id="ARBA00048552"/>
    </source>
</evidence>
<dbReference type="GO" id="GO:0034245">
    <property type="term" value="C:mitochondrial DNA-directed RNA polymerase complex"/>
    <property type="evidence" value="ECO:0007669"/>
    <property type="project" value="TreeGrafter"/>
</dbReference>
<evidence type="ECO:0000256" key="6">
    <source>
        <dbReference type="ARBA" id="ARBA00022695"/>
    </source>
</evidence>
<comment type="similarity">
    <text evidence="2">Belongs to the phage and mitochondrial RNA polymerase family.</text>
</comment>
<organism evidence="10 11">
    <name type="scientific">Sesamum indicum</name>
    <name type="common">Oriental sesame</name>
    <name type="synonym">Sesamum orientale</name>
    <dbReference type="NCBI Taxonomy" id="4182"/>
    <lineage>
        <taxon>Eukaryota</taxon>
        <taxon>Viridiplantae</taxon>
        <taxon>Streptophyta</taxon>
        <taxon>Embryophyta</taxon>
        <taxon>Tracheophyta</taxon>
        <taxon>Spermatophyta</taxon>
        <taxon>Magnoliopsida</taxon>
        <taxon>eudicotyledons</taxon>
        <taxon>Gunneridae</taxon>
        <taxon>Pentapetalae</taxon>
        <taxon>asterids</taxon>
        <taxon>lamiids</taxon>
        <taxon>Lamiales</taxon>
        <taxon>Pedaliaceae</taxon>
        <taxon>Sesamum</taxon>
    </lineage>
</organism>
<dbReference type="PANTHER" id="PTHR10102">
    <property type="entry name" value="DNA-DIRECTED RNA POLYMERASE, MITOCHONDRIAL"/>
    <property type="match status" value="1"/>
</dbReference>
<keyword evidence="5" id="KW-0808">Transferase</keyword>
<dbReference type="OrthoDB" id="276422at2759"/>
<dbReference type="InterPro" id="IPR043502">
    <property type="entry name" value="DNA/RNA_pol_sf"/>
</dbReference>
<evidence type="ECO:0000313" key="11">
    <source>
        <dbReference type="RefSeq" id="XP_011069439.2"/>
    </source>
</evidence>
<dbReference type="GO" id="GO:0003899">
    <property type="term" value="F:DNA-directed RNA polymerase activity"/>
    <property type="evidence" value="ECO:0007669"/>
    <property type="project" value="UniProtKB-EC"/>
</dbReference>
<dbReference type="GeneID" id="105155265"/>
<dbReference type="InterPro" id="IPR002092">
    <property type="entry name" value="DNA-dir_Rpol_phage-type"/>
</dbReference>
<dbReference type="Gene3D" id="3.30.70.370">
    <property type="match status" value="1"/>
</dbReference>
<feature type="domain" description="DNA-directed RNA polymerase C-terminal" evidence="9">
    <location>
        <begin position="1"/>
        <end position="61"/>
    </location>
</feature>
<evidence type="ECO:0000256" key="7">
    <source>
        <dbReference type="ARBA" id="ARBA00023163"/>
    </source>
</evidence>
<evidence type="ECO:0000256" key="5">
    <source>
        <dbReference type="ARBA" id="ARBA00022679"/>
    </source>
</evidence>
<dbReference type="AlphaFoldDB" id="A0A6I9SR17"/>
<name>A0A6I9SR17_SESIN</name>
<dbReference type="PANTHER" id="PTHR10102:SF27">
    <property type="entry name" value="DNA-DIRECTED RNA POLYMERASE 1B, MITOCHONDRIAL"/>
    <property type="match status" value="1"/>
</dbReference>
<evidence type="ECO:0000256" key="3">
    <source>
        <dbReference type="ARBA" id="ARBA00012418"/>
    </source>
</evidence>
<dbReference type="EC" id="2.7.7.6" evidence="3"/>
<keyword evidence="6" id="KW-0548">Nucleotidyltransferase</keyword>
<dbReference type="Pfam" id="PF00940">
    <property type="entry name" value="RNA_pol"/>
    <property type="match status" value="1"/>
</dbReference>
<keyword evidence="7" id="KW-0804">Transcription</keyword>
<dbReference type="KEGG" id="sind:105155265"/>
<proteinExistence type="inferred from homology"/>
<keyword evidence="4 11" id="KW-0240">DNA-directed RNA polymerase</keyword>
<gene>
    <name evidence="11" type="primary">LOC105155265</name>
</gene>
<evidence type="ECO:0000256" key="1">
    <source>
        <dbReference type="ARBA" id="ARBA00004026"/>
    </source>
</evidence>
<evidence type="ECO:0000256" key="4">
    <source>
        <dbReference type="ARBA" id="ARBA00022478"/>
    </source>
</evidence>
<dbReference type="GO" id="GO:0003677">
    <property type="term" value="F:DNA binding"/>
    <property type="evidence" value="ECO:0007669"/>
    <property type="project" value="InterPro"/>
</dbReference>
<dbReference type="GO" id="GO:0006390">
    <property type="term" value="P:mitochondrial transcription"/>
    <property type="evidence" value="ECO:0007669"/>
    <property type="project" value="TreeGrafter"/>
</dbReference>
<dbReference type="SUPFAM" id="SSF56672">
    <property type="entry name" value="DNA/RNA polymerases"/>
    <property type="match status" value="1"/>
</dbReference>
<dbReference type="Proteomes" id="UP000504604">
    <property type="component" value="Unplaced"/>
</dbReference>
<dbReference type="InParanoid" id="A0A6I9SR17"/>
<sequence>MMMTAIACSEAGLSFAGVHDSYWTHACDVDKMNMILREKFVELYEAPILENLLEGFQKSFPNLNFPPLPERGDFDLREVLESTYFFN</sequence>
<keyword evidence="10" id="KW-1185">Reference proteome</keyword>
<accession>A0A6I9SR17</accession>
<evidence type="ECO:0000256" key="2">
    <source>
        <dbReference type="ARBA" id="ARBA00009493"/>
    </source>
</evidence>
<comment type="function">
    <text evidence="1">DNA-dependent RNA polymerase catalyzes the transcription of DNA into RNA using the four ribonucleoside triphosphates as substrates.</text>
</comment>
<dbReference type="InterPro" id="IPR046950">
    <property type="entry name" value="DNA-dir_Rpol_C_phage-type"/>
</dbReference>
<protein>
    <recommendedName>
        <fullName evidence="3">DNA-directed RNA polymerase</fullName>
        <ecNumber evidence="3">2.7.7.6</ecNumber>
    </recommendedName>
</protein>
<reference evidence="11" key="1">
    <citation type="submission" date="2025-08" db="UniProtKB">
        <authorList>
            <consortium name="RefSeq"/>
        </authorList>
    </citation>
    <scope>IDENTIFICATION</scope>
</reference>
<evidence type="ECO:0000259" key="9">
    <source>
        <dbReference type="Pfam" id="PF00940"/>
    </source>
</evidence>
<evidence type="ECO:0000313" key="10">
    <source>
        <dbReference type="Proteomes" id="UP000504604"/>
    </source>
</evidence>
<dbReference type="RefSeq" id="XP_011069439.2">
    <property type="nucleotide sequence ID" value="XM_011071137.2"/>
</dbReference>